<gene>
    <name evidence="2" type="ORF">FPE01S_02_05930</name>
</gene>
<organism evidence="2 3">
    <name type="scientific">Flavihumibacter petaseus NBRC 106054</name>
    <dbReference type="NCBI Taxonomy" id="1220578"/>
    <lineage>
        <taxon>Bacteria</taxon>
        <taxon>Pseudomonadati</taxon>
        <taxon>Bacteroidota</taxon>
        <taxon>Chitinophagia</taxon>
        <taxon>Chitinophagales</taxon>
        <taxon>Chitinophagaceae</taxon>
        <taxon>Flavihumibacter</taxon>
    </lineage>
</organism>
<dbReference type="RefSeq" id="WP_157474016.1">
    <property type="nucleotide sequence ID" value="NZ_BBWV01000002.1"/>
</dbReference>
<dbReference type="STRING" id="1220578.FPE01S_02_05930"/>
<dbReference type="AlphaFoldDB" id="A0A0E9N170"/>
<accession>A0A0E9N170</accession>
<reference evidence="2 3" key="1">
    <citation type="submission" date="2015-04" db="EMBL/GenBank/DDBJ databases">
        <title>Whole genome shotgun sequence of Flavihumibacter petaseus NBRC 106054.</title>
        <authorList>
            <person name="Miyazawa S."/>
            <person name="Hosoyama A."/>
            <person name="Hashimoto M."/>
            <person name="Noguchi M."/>
            <person name="Tsuchikane K."/>
            <person name="Ohji S."/>
            <person name="Yamazoe A."/>
            <person name="Ichikawa N."/>
            <person name="Kimura A."/>
            <person name="Fujita N."/>
        </authorList>
    </citation>
    <scope>NUCLEOTIDE SEQUENCE [LARGE SCALE GENOMIC DNA]</scope>
    <source>
        <strain evidence="2 3">NBRC 106054</strain>
    </source>
</reference>
<evidence type="ECO:0000256" key="1">
    <source>
        <dbReference type="SAM" id="SignalP"/>
    </source>
</evidence>
<dbReference type="EMBL" id="BBWV01000002">
    <property type="protein sequence ID" value="GAO43488.1"/>
    <property type="molecule type" value="Genomic_DNA"/>
</dbReference>
<feature type="signal peptide" evidence="1">
    <location>
        <begin position="1"/>
        <end position="20"/>
    </location>
</feature>
<proteinExistence type="predicted"/>
<sequence>MKVAILGMALLMVVACSKSSDDEVVIPDTPRSEVPEALTGKWLNGTFSMSNWYTYDGQYAGNPFSSSRAFQFSRNGDAEFFQVIVSNDGACTRQAFTEFKGTVQFDATTQSFTFYPRQGRFRGFYSCNSGSNFDRSATRDELKPIKLYWNGYEDEFGQAWLVTRFGPNDPDTQASYFRPTSW</sequence>
<dbReference type="Proteomes" id="UP000033121">
    <property type="component" value="Unassembled WGS sequence"/>
</dbReference>
<evidence type="ECO:0000313" key="3">
    <source>
        <dbReference type="Proteomes" id="UP000033121"/>
    </source>
</evidence>
<feature type="chain" id="PRO_5002430141" description="Lipocalin-like domain-containing protein" evidence="1">
    <location>
        <begin position="21"/>
        <end position="182"/>
    </location>
</feature>
<evidence type="ECO:0008006" key="4">
    <source>
        <dbReference type="Google" id="ProtNLM"/>
    </source>
</evidence>
<protein>
    <recommendedName>
        <fullName evidence="4">Lipocalin-like domain-containing protein</fullName>
    </recommendedName>
</protein>
<comment type="caution">
    <text evidence="2">The sequence shown here is derived from an EMBL/GenBank/DDBJ whole genome shotgun (WGS) entry which is preliminary data.</text>
</comment>
<dbReference type="OrthoDB" id="666052at2"/>
<name>A0A0E9N170_9BACT</name>
<keyword evidence="1" id="KW-0732">Signal</keyword>
<evidence type="ECO:0000313" key="2">
    <source>
        <dbReference type="EMBL" id="GAO43488.1"/>
    </source>
</evidence>
<keyword evidence="3" id="KW-1185">Reference proteome</keyword>
<dbReference type="PROSITE" id="PS51257">
    <property type="entry name" value="PROKAR_LIPOPROTEIN"/>
    <property type="match status" value="1"/>
</dbReference>